<keyword evidence="2" id="KW-1185">Reference proteome</keyword>
<gene>
    <name evidence="1" type="ORF">L3Q82_023404</name>
</gene>
<evidence type="ECO:0000313" key="2">
    <source>
        <dbReference type="Proteomes" id="UP000831701"/>
    </source>
</evidence>
<comment type="caution">
    <text evidence="1">The sequence shown here is derived from an EMBL/GenBank/DDBJ whole genome shotgun (WGS) entry which is preliminary data.</text>
</comment>
<name>A0ACB8WYQ5_9TELE</name>
<dbReference type="Proteomes" id="UP000831701">
    <property type="component" value="Chromosome 5"/>
</dbReference>
<reference evidence="1" key="1">
    <citation type="submission" date="2022-04" db="EMBL/GenBank/DDBJ databases">
        <title>Jade perch genome.</title>
        <authorList>
            <person name="Chao B."/>
        </authorList>
    </citation>
    <scope>NUCLEOTIDE SEQUENCE</scope>
    <source>
        <strain evidence="1">CB-2022</strain>
    </source>
</reference>
<evidence type="ECO:0000313" key="1">
    <source>
        <dbReference type="EMBL" id="KAI3372956.1"/>
    </source>
</evidence>
<dbReference type="EMBL" id="CM041535">
    <property type="protein sequence ID" value="KAI3372956.1"/>
    <property type="molecule type" value="Genomic_DNA"/>
</dbReference>
<proteinExistence type="predicted"/>
<organism evidence="1 2">
    <name type="scientific">Scortum barcoo</name>
    <name type="common">barcoo grunter</name>
    <dbReference type="NCBI Taxonomy" id="214431"/>
    <lineage>
        <taxon>Eukaryota</taxon>
        <taxon>Metazoa</taxon>
        <taxon>Chordata</taxon>
        <taxon>Craniata</taxon>
        <taxon>Vertebrata</taxon>
        <taxon>Euteleostomi</taxon>
        <taxon>Actinopterygii</taxon>
        <taxon>Neopterygii</taxon>
        <taxon>Teleostei</taxon>
        <taxon>Neoteleostei</taxon>
        <taxon>Acanthomorphata</taxon>
        <taxon>Eupercaria</taxon>
        <taxon>Centrarchiformes</taxon>
        <taxon>Terapontoidei</taxon>
        <taxon>Terapontidae</taxon>
        <taxon>Scortum</taxon>
    </lineage>
</organism>
<accession>A0ACB8WYQ5</accession>
<protein>
    <submittedName>
        <fullName evidence="1">Uncharacterized protein</fullName>
    </submittedName>
</protein>
<sequence length="661" mass="75102">MAEFELRIVVFGKSENKKTTLIKFMTGTKDFLFPKMSTHCTVTQGEWSRIPLAVVKTSDVFNLPADKVRHEMKKCVALCPPGPNVLLLLVKPSDFTEADRQQLQFILGFFGQDAFKHSMVILTHDEEGNNPAVDQLKHDCRQRQFNFDKNYFLEKGRQSLMEKMENIVSDNRGRHLNCTGGGDRTTVSEPSRPPLNIVLCGRHGTWKTLAANTILGKASVGQPADSECVKRQGVVCGRRVSLVELPALYGKGQEEVKRDTFGCLTLCNPEGVHAFILVLPVGPLTDEDKKELKTIQNILTSRVNDFTLILFTVESDPADPALVNFVKDNRDIQELLQELWRTTHHLQHQRQAAGLSGVAYCGQDYRGRIQMLHKRNDCQASKEKRIVLIGKTGCGKSATANTILGKEYFKSKAAMTSVTRLCQKVTGEIDGRSVAVVDTPGLYDTTLSNDVIKQELVKCITLLSPGPHVFLLVVQIGRFTKEEKDTVKLIKETFGKKSGDFIIVIFTRGDDLGNQSIESYVEEGSDDFVKQLIADCGGRYQAFNNKDQENRSQVRKLLNSIETMRKKNGGSCFTTEMFQEAEAAIQKEVERILKEKEEEMQREREELERKYQEEIEAKKKIIKQERAERDRALREKEEHINKRARRKGRERRKREKKRTDM</sequence>